<dbReference type="AlphaFoldDB" id="A0A336LD87"/>
<dbReference type="VEuPathDB" id="VectorBase:CSON003719"/>
<sequence length="169" mass="18750">MLKLAFLLLFIGALASFGYSDAKVFKLKGRSTLCPKTKCTCEPLPRYYDGCKKKGDFPVGTLLVPRKCVKGKRQDETWLQATFPPPPHTHYGHAIITYVGFEGRFLFIVFAVLAMVFLTATVVDAEKCPPGELPPGTNCECVRGARIHNHYCLCYAGNKEPLNNACPVY</sequence>
<reference evidence="4" key="2">
    <citation type="submission" date="2018-07" db="EMBL/GenBank/DDBJ databases">
        <authorList>
            <person name="Quirk P.G."/>
            <person name="Krulwich T.A."/>
        </authorList>
    </citation>
    <scope>NUCLEOTIDE SEQUENCE</scope>
</reference>
<keyword evidence="1" id="KW-0812">Transmembrane</keyword>
<proteinExistence type="predicted"/>
<evidence type="ECO:0000256" key="2">
    <source>
        <dbReference type="SAM" id="SignalP"/>
    </source>
</evidence>
<accession>A0A336LD87</accession>
<keyword evidence="1" id="KW-1133">Transmembrane helix</keyword>
<feature type="chain" id="PRO_5036328602" evidence="2">
    <location>
        <begin position="23"/>
        <end position="169"/>
    </location>
</feature>
<name>A0A336LD87_CULSO</name>
<reference evidence="3" key="1">
    <citation type="submission" date="2018-04" db="EMBL/GenBank/DDBJ databases">
        <authorList>
            <person name="Go L.Y."/>
            <person name="Mitchell J.A."/>
        </authorList>
    </citation>
    <scope>NUCLEOTIDE SEQUENCE</scope>
    <source>
        <tissue evidence="3">Whole organism</tissue>
    </source>
</reference>
<dbReference type="EMBL" id="UFQS01001701">
    <property type="protein sequence ID" value="SSX11904.1"/>
    <property type="molecule type" value="Genomic_DNA"/>
</dbReference>
<protein>
    <submittedName>
        <fullName evidence="3">CSON003719 protein</fullName>
    </submittedName>
</protein>
<feature type="signal peptide" evidence="2">
    <location>
        <begin position="1"/>
        <end position="22"/>
    </location>
</feature>
<gene>
    <name evidence="3" type="primary">CSON003719</name>
</gene>
<feature type="transmembrane region" description="Helical" evidence="1">
    <location>
        <begin position="105"/>
        <end position="123"/>
    </location>
</feature>
<keyword evidence="2" id="KW-0732">Signal</keyword>
<dbReference type="EMBL" id="UFQT01001701">
    <property type="protein sequence ID" value="SSX31466.1"/>
    <property type="molecule type" value="Genomic_DNA"/>
</dbReference>
<keyword evidence="1" id="KW-0472">Membrane</keyword>
<evidence type="ECO:0000313" key="4">
    <source>
        <dbReference type="EMBL" id="SSX31466.1"/>
    </source>
</evidence>
<organism evidence="3">
    <name type="scientific">Culicoides sonorensis</name>
    <name type="common">Biting midge</name>
    <dbReference type="NCBI Taxonomy" id="179676"/>
    <lineage>
        <taxon>Eukaryota</taxon>
        <taxon>Metazoa</taxon>
        <taxon>Ecdysozoa</taxon>
        <taxon>Arthropoda</taxon>
        <taxon>Hexapoda</taxon>
        <taxon>Insecta</taxon>
        <taxon>Pterygota</taxon>
        <taxon>Neoptera</taxon>
        <taxon>Endopterygota</taxon>
        <taxon>Diptera</taxon>
        <taxon>Nematocera</taxon>
        <taxon>Chironomoidea</taxon>
        <taxon>Ceratopogonidae</taxon>
        <taxon>Ceratopogoninae</taxon>
        <taxon>Culicoides</taxon>
        <taxon>Monoculicoides</taxon>
    </lineage>
</organism>
<evidence type="ECO:0000313" key="3">
    <source>
        <dbReference type="EMBL" id="SSX11904.1"/>
    </source>
</evidence>
<evidence type="ECO:0000256" key="1">
    <source>
        <dbReference type="SAM" id="Phobius"/>
    </source>
</evidence>